<feature type="compositionally biased region" description="Gly residues" evidence="1">
    <location>
        <begin position="217"/>
        <end position="241"/>
    </location>
</feature>
<proteinExistence type="predicted"/>
<keyword evidence="4" id="KW-1185">Reference proteome</keyword>
<feature type="domain" description="Chitin-binding type-2" evidence="2">
    <location>
        <begin position="349"/>
        <end position="410"/>
    </location>
</feature>
<comment type="caution">
    <text evidence="3">The sequence shown here is derived from an EMBL/GenBank/DDBJ whole genome shotgun (WGS) entry which is preliminary data.</text>
</comment>
<dbReference type="InterPro" id="IPR002557">
    <property type="entry name" value="Chitin-bd_dom"/>
</dbReference>
<organism evidence="3 4">
    <name type="scientific">Tegillarca granosa</name>
    <name type="common">Malaysian cockle</name>
    <name type="synonym">Anadara granosa</name>
    <dbReference type="NCBI Taxonomy" id="220873"/>
    <lineage>
        <taxon>Eukaryota</taxon>
        <taxon>Metazoa</taxon>
        <taxon>Spiralia</taxon>
        <taxon>Lophotrochozoa</taxon>
        <taxon>Mollusca</taxon>
        <taxon>Bivalvia</taxon>
        <taxon>Autobranchia</taxon>
        <taxon>Pteriomorphia</taxon>
        <taxon>Arcoida</taxon>
        <taxon>Arcoidea</taxon>
        <taxon>Arcidae</taxon>
        <taxon>Tegillarca</taxon>
    </lineage>
</organism>
<dbReference type="Proteomes" id="UP001217089">
    <property type="component" value="Unassembled WGS sequence"/>
</dbReference>
<feature type="region of interest" description="Disordered" evidence="1">
    <location>
        <begin position="633"/>
        <end position="654"/>
    </location>
</feature>
<feature type="compositionally biased region" description="Polar residues" evidence="1">
    <location>
        <begin position="242"/>
        <end position="259"/>
    </location>
</feature>
<name>A0ABQ9FCY6_TEGGR</name>
<dbReference type="SUPFAM" id="SSF57625">
    <property type="entry name" value="Invertebrate chitin-binding proteins"/>
    <property type="match status" value="1"/>
</dbReference>
<sequence length="663" mass="68300">MKDDFGIFLGFVVGVVHSYTRNLSNTRFGDLFKDTSGQGTGTGGSIPIGGGNDNNPLANIDELVGRDLNPQTGGSSTVDPGGQNNTGSKRTSVFGDVFTNTGGGGGGTGDNVNLGGNVGDGGNVGVGGGNVEDGGNVGVGGGNIGEGGNVGVGGGNVGNESNVGVGGGNVGEGGNVGVGGGNVGEGGNVGVGGGNVGNESNVGVGGGNVGDGGSVGVGGGRNVGDGGSVGGGSNVGDGGSADSGSNTRTGAFNNNSGAGSTVDVNTVIDNSAAGSNLGNRLPSNINNPNIGTGTGTGNRNNRPVVEFGGALPGKTDPVDAVKTAHTWRHDQTHSRKKELWTPEAKAFCAENCVNVDQNHCNFGHENNCYYFYHCYNGPSWGLVHEICAFGSYYNNTAKQCDHVRNVNCQFECPFKQVNTGKPEDIYFYMNGGIKQLCAYGTVFKQQQDGTGCYRCLKDENGKLMPDCMNKVNITFTTSEWNLNTQFSNHAAGTHEFKMVRRDGGYGKFNTKALVKIENYHATGNAFKKGFYTNITFKHDPKGDPEVLMSSCTPVMDSTPSLHIVLSNQNVVATIITDTKLTTLTVPYEPNQINNLLFDVQSFLGSIHTVTLTVTPENPVAGKTYTKTETGEFGTAIKENGPGESPLTIGGCERNGNVVEGQDI</sequence>
<feature type="region of interest" description="Disordered" evidence="1">
    <location>
        <begin position="65"/>
        <end position="93"/>
    </location>
</feature>
<evidence type="ECO:0000313" key="4">
    <source>
        <dbReference type="Proteomes" id="UP001217089"/>
    </source>
</evidence>
<reference evidence="3 4" key="1">
    <citation type="submission" date="2022-12" db="EMBL/GenBank/DDBJ databases">
        <title>Chromosome-level genome of Tegillarca granosa.</title>
        <authorList>
            <person name="Kim J."/>
        </authorList>
    </citation>
    <scope>NUCLEOTIDE SEQUENCE [LARGE SCALE GENOMIC DNA]</scope>
    <source>
        <strain evidence="3">Teg-2019</strain>
        <tissue evidence="3">Adductor muscle</tissue>
    </source>
</reference>
<feature type="region of interest" description="Disordered" evidence="1">
    <location>
        <begin position="217"/>
        <end position="259"/>
    </location>
</feature>
<accession>A0ABQ9FCY6</accession>
<evidence type="ECO:0000256" key="1">
    <source>
        <dbReference type="SAM" id="MobiDB-lite"/>
    </source>
</evidence>
<evidence type="ECO:0000259" key="2">
    <source>
        <dbReference type="PROSITE" id="PS50940"/>
    </source>
</evidence>
<evidence type="ECO:0000313" key="3">
    <source>
        <dbReference type="EMBL" id="KAJ8313707.1"/>
    </source>
</evidence>
<dbReference type="EMBL" id="JARBDR010000342">
    <property type="protein sequence ID" value="KAJ8313707.1"/>
    <property type="molecule type" value="Genomic_DNA"/>
</dbReference>
<dbReference type="PROSITE" id="PS50940">
    <property type="entry name" value="CHIT_BIND_II"/>
    <property type="match status" value="1"/>
</dbReference>
<feature type="compositionally biased region" description="Low complexity" evidence="1">
    <location>
        <begin position="284"/>
        <end position="301"/>
    </location>
</feature>
<gene>
    <name evidence="3" type="ORF">KUTeg_008268</name>
</gene>
<protein>
    <recommendedName>
        <fullName evidence="2">Chitin-binding type-2 domain-containing protein</fullName>
    </recommendedName>
</protein>
<feature type="compositionally biased region" description="Polar residues" evidence="1">
    <location>
        <begin position="69"/>
        <end position="91"/>
    </location>
</feature>
<dbReference type="InterPro" id="IPR036508">
    <property type="entry name" value="Chitin-bd_dom_sf"/>
</dbReference>
<feature type="region of interest" description="Disordered" evidence="1">
    <location>
        <begin position="279"/>
        <end position="301"/>
    </location>
</feature>